<sequence>SHFCAPKPVCSETIFGNCPKMQDGLAQDSECMVVDTGVYGCVFMAST</sequence>
<organism evidence="1 2">
    <name type="scientific">Phytophthora nicotianae P1976</name>
    <dbReference type="NCBI Taxonomy" id="1317066"/>
    <lineage>
        <taxon>Eukaryota</taxon>
        <taxon>Sar</taxon>
        <taxon>Stramenopiles</taxon>
        <taxon>Oomycota</taxon>
        <taxon>Peronosporomycetes</taxon>
        <taxon>Peronosporales</taxon>
        <taxon>Peronosporaceae</taxon>
        <taxon>Phytophthora</taxon>
    </lineage>
</organism>
<comment type="caution">
    <text evidence="1">The sequence shown here is derived from an EMBL/GenBank/DDBJ whole genome shotgun (WGS) entry which is preliminary data.</text>
</comment>
<accession>A0A081AZG9</accession>
<dbReference type="EMBL" id="ANJA01000340">
    <property type="protein sequence ID" value="ETO84280.1"/>
    <property type="molecule type" value="Genomic_DNA"/>
</dbReference>
<protein>
    <submittedName>
        <fullName evidence="1">Uncharacterized protein</fullName>
    </submittedName>
</protein>
<proteinExistence type="predicted"/>
<reference evidence="1 2" key="1">
    <citation type="submission" date="2013-11" db="EMBL/GenBank/DDBJ databases">
        <title>The Genome Sequence of Phytophthora parasitica P1976.</title>
        <authorList>
            <consortium name="The Broad Institute Genomics Platform"/>
            <person name="Russ C."/>
            <person name="Tyler B."/>
            <person name="Panabieres F."/>
            <person name="Shan W."/>
            <person name="Tripathy S."/>
            <person name="Grunwald N."/>
            <person name="Machado M."/>
            <person name="Johnson C.S."/>
            <person name="Walker B."/>
            <person name="Young S."/>
            <person name="Zeng Q."/>
            <person name="Gargeya S."/>
            <person name="Fitzgerald M."/>
            <person name="Haas B."/>
            <person name="Abouelleil A."/>
            <person name="Allen A.W."/>
            <person name="Alvarado L."/>
            <person name="Arachchi H.M."/>
            <person name="Berlin A.M."/>
            <person name="Chapman S.B."/>
            <person name="Gainer-Dewar J."/>
            <person name="Goldberg J."/>
            <person name="Griggs A."/>
            <person name="Gujja S."/>
            <person name="Hansen M."/>
            <person name="Howarth C."/>
            <person name="Imamovic A."/>
            <person name="Ireland A."/>
            <person name="Larimer J."/>
            <person name="McCowan C."/>
            <person name="Murphy C."/>
            <person name="Pearson M."/>
            <person name="Poon T.W."/>
            <person name="Priest M."/>
            <person name="Roberts A."/>
            <person name="Saif S."/>
            <person name="Shea T."/>
            <person name="Sisk P."/>
            <person name="Sykes S."/>
            <person name="Wortman J."/>
            <person name="Nusbaum C."/>
            <person name="Birren B."/>
        </authorList>
    </citation>
    <scope>NUCLEOTIDE SEQUENCE [LARGE SCALE GENOMIC DNA]</scope>
    <source>
        <strain evidence="1 2">P1976</strain>
    </source>
</reference>
<name>A0A081AZG9_PHYNI</name>
<feature type="non-terminal residue" evidence="1">
    <location>
        <position position="1"/>
    </location>
</feature>
<evidence type="ECO:0000313" key="2">
    <source>
        <dbReference type="Proteomes" id="UP000028582"/>
    </source>
</evidence>
<dbReference type="Proteomes" id="UP000028582">
    <property type="component" value="Unassembled WGS sequence"/>
</dbReference>
<gene>
    <name evidence="1" type="ORF">F444_01803</name>
</gene>
<evidence type="ECO:0000313" key="1">
    <source>
        <dbReference type="EMBL" id="ETO84280.1"/>
    </source>
</evidence>
<dbReference type="AlphaFoldDB" id="A0A081AZG9"/>